<accession>A0A1N7EIZ7</accession>
<feature type="domain" description="DUF4097" evidence="2">
    <location>
        <begin position="15"/>
        <end position="273"/>
    </location>
</feature>
<evidence type="ECO:0000259" key="2">
    <source>
        <dbReference type="Pfam" id="PF13349"/>
    </source>
</evidence>
<dbReference type="Pfam" id="PF13349">
    <property type="entry name" value="DUF4097"/>
    <property type="match status" value="1"/>
</dbReference>
<dbReference type="AlphaFoldDB" id="A0A1N7EIZ7"/>
<dbReference type="EMBL" id="FTNF01000024">
    <property type="protein sequence ID" value="SIR87979.1"/>
    <property type="molecule type" value="Genomic_DNA"/>
</dbReference>
<evidence type="ECO:0000313" key="4">
    <source>
        <dbReference type="Proteomes" id="UP000186004"/>
    </source>
</evidence>
<dbReference type="RefSeq" id="WP_076473433.1">
    <property type="nucleotide sequence ID" value="NZ_FTNF01000024.1"/>
</dbReference>
<feature type="region of interest" description="Disordered" evidence="1">
    <location>
        <begin position="246"/>
        <end position="269"/>
    </location>
</feature>
<dbReference type="STRING" id="1198245.SAMN05444858_12421"/>
<sequence length="278" mass="28461">MPTFATPGPIAAIVEVAGAQVRVVASDRTDTVVLVEPIDQTSKKDIKVAERTTVDLSDGKLSVKTTVSGDRAGSVAITIDLPTGSGLAAYLAHSDVHGDGALGRCELHMASGRARLDRVDALRANISSGEVEIGHVAGRTDVDGGAFTLRIGEVEGTMRLANSGGRARIGHAHADLDLSSASCDFDIDRADGSVTAGTASGAIRIGRMTNGTAKLTNGSGDIEVGIAEGAAAHIDVNSERGAVRDSVSAEGNADPADTQVSVHARTRHGDVVIRRAAR</sequence>
<organism evidence="3 4">
    <name type="scientific">Micromonospora avicenniae</name>
    <dbReference type="NCBI Taxonomy" id="1198245"/>
    <lineage>
        <taxon>Bacteria</taxon>
        <taxon>Bacillati</taxon>
        <taxon>Actinomycetota</taxon>
        <taxon>Actinomycetes</taxon>
        <taxon>Micromonosporales</taxon>
        <taxon>Micromonosporaceae</taxon>
        <taxon>Micromonospora</taxon>
    </lineage>
</organism>
<dbReference type="OrthoDB" id="3252095at2"/>
<evidence type="ECO:0000256" key="1">
    <source>
        <dbReference type="SAM" id="MobiDB-lite"/>
    </source>
</evidence>
<proteinExistence type="predicted"/>
<reference evidence="3 4" key="1">
    <citation type="submission" date="2017-01" db="EMBL/GenBank/DDBJ databases">
        <authorList>
            <person name="Mah S.A."/>
            <person name="Swanson W.J."/>
            <person name="Moy G.W."/>
            <person name="Vacquier V.D."/>
        </authorList>
    </citation>
    <scope>NUCLEOTIDE SEQUENCE [LARGE SCALE GENOMIC DNA]</scope>
    <source>
        <strain evidence="3 4">DSM 45758</strain>
    </source>
</reference>
<protein>
    <submittedName>
        <fullName evidence="3">Putative adhesin</fullName>
    </submittedName>
</protein>
<dbReference type="Proteomes" id="UP000186004">
    <property type="component" value="Unassembled WGS sequence"/>
</dbReference>
<dbReference type="InterPro" id="IPR025164">
    <property type="entry name" value="Toastrack_DUF4097"/>
</dbReference>
<keyword evidence="4" id="KW-1185">Reference proteome</keyword>
<name>A0A1N7EIZ7_9ACTN</name>
<evidence type="ECO:0000313" key="3">
    <source>
        <dbReference type="EMBL" id="SIR87979.1"/>
    </source>
</evidence>
<gene>
    <name evidence="3" type="ORF">SAMN05444858_12421</name>
</gene>